<accession>A0AAW0GH84</accession>
<protein>
    <recommendedName>
        <fullName evidence="2">BTB domain-containing protein</fullName>
    </recommendedName>
</protein>
<feature type="domain" description="BTB" evidence="2">
    <location>
        <begin position="47"/>
        <end position="117"/>
    </location>
</feature>
<reference evidence="3 4" key="1">
    <citation type="submission" date="2022-09" db="EMBL/GenBank/DDBJ databases">
        <authorList>
            <person name="Palmer J.M."/>
        </authorList>
    </citation>
    <scope>NUCLEOTIDE SEQUENCE [LARGE SCALE GENOMIC DNA]</scope>
    <source>
        <strain evidence="3 4">DSM 7382</strain>
    </source>
</reference>
<dbReference type="InterPro" id="IPR000210">
    <property type="entry name" value="BTB/POZ_dom"/>
</dbReference>
<dbReference type="InterPro" id="IPR011333">
    <property type="entry name" value="SKP1/BTB/POZ_sf"/>
</dbReference>
<dbReference type="Pfam" id="PF00651">
    <property type="entry name" value="BTB"/>
    <property type="match status" value="1"/>
</dbReference>
<dbReference type="AlphaFoldDB" id="A0AAW0GH84"/>
<evidence type="ECO:0000313" key="3">
    <source>
        <dbReference type="EMBL" id="KAK7690545.1"/>
    </source>
</evidence>
<dbReference type="Proteomes" id="UP001385951">
    <property type="component" value="Unassembled WGS sequence"/>
</dbReference>
<dbReference type="EMBL" id="JASBNA010000006">
    <property type="protein sequence ID" value="KAK7690545.1"/>
    <property type="molecule type" value="Genomic_DNA"/>
</dbReference>
<evidence type="ECO:0000313" key="4">
    <source>
        <dbReference type="Proteomes" id="UP001385951"/>
    </source>
</evidence>
<dbReference type="PROSITE" id="PS50097">
    <property type="entry name" value="BTB"/>
    <property type="match status" value="1"/>
</dbReference>
<name>A0AAW0GH84_9APHY</name>
<gene>
    <name evidence="3" type="ORF">QCA50_005643</name>
</gene>
<dbReference type="SUPFAM" id="SSF54695">
    <property type="entry name" value="POZ domain"/>
    <property type="match status" value="1"/>
</dbReference>
<proteinExistence type="predicted"/>
<evidence type="ECO:0000256" key="1">
    <source>
        <dbReference type="SAM" id="MobiDB-lite"/>
    </source>
</evidence>
<evidence type="ECO:0000259" key="2">
    <source>
        <dbReference type="PROSITE" id="PS50097"/>
    </source>
</evidence>
<organism evidence="3 4">
    <name type="scientific">Cerrena zonata</name>
    <dbReference type="NCBI Taxonomy" id="2478898"/>
    <lineage>
        <taxon>Eukaryota</taxon>
        <taxon>Fungi</taxon>
        <taxon>Dikarya</taxon>
        <taxon>Basidiomycota</taxon>
        <taxon>Agaricomycotina</taxon>
        <taxon>Agaricomycetes</taxon>
        <taxon>Polyporales</taxon>
        <taxon>Cerrenaceae</taxon>
        <taxon>Cerrena</taxon>
    </lineage>
</organism>
<dbReference type="Gene3D" id="3.30.710.10">
    <property type="entry name" value="Potassium Channel Kv1.1, Chain A"/>
    <property type="match status" value="1"/>
</dbReference>
<comment type="caution">
    <text evidence="3">The sequence shown here is derived from an EMBL/GenBank/DDBJ whole genome shotgun (WGS) entry which is preliminary data.</text>
</comment>
<sequence>MTTSSKSQRRPEKASPENPPKKRKRLSNALAENKFRAEEVGLWFTDGNIIIVGGSTPFKVHRSVLFQRSSVLKDMFSLPSDESELMEGLPVEYLPESRSDLMYMLLGMYYGQKYLGHKKVVEFTMLSALLRLGTKYKITELREEAVARLRVCFPRRLGSFINSLSMRNDAGFSCVPDVIAMGISDVLEVINLARAHDIPDILPPAFYICSTLSPVQMVPVKTWDDDPPTLLSPKDLRRLLRGKDSLIQEDNDFMLLLRTEFRPNLKSCKQLCHRRFNAAFNSNPESLPDAGTFLVQNFWVNEVLPDKDFCVDCIEDMVEEVNRHRREIWSNLGKTFDCGPWPLPDDVDLEEESDTQS</sequence>
<keyword evidence="4" id="KW-1185">Reference proteome</keyword>
<feature type="region of interest" description="Disordered" evidence="1">
    <location>
        <begin position="1"/>
        <end position="25"/>
    </location>
</feature>
<dbReference type="CDD" id="cd18186">
    <property type="entry name" value="BTB_POZ_ZBTB_KLHL-like"/>
    <property type="match status" value="1"/>
</dbReference>